<accession>A0A1G8GCX9</accession>
<dbReference type="AlphaFoldDB" id="A0A1G8GCX9"/>
<comment type="subunit">
    <text evidence="3 13">Monomer.</text>
</comment>
<evidence type="ECO:0000256" key="10">
    <source>
        <dbReference type="ARBA" id="ARBA00066503"/>
    </source>
</evidence>
<dbReference type="Pfam" id="PF02547">
    <property type="entry name" value="Queuosine_synth"/>
    <property type="match status" value="1"/>
</dbReference>
<dbReference type="FunFam" id="3.40.1780.10:FF:000001">
    <property type="entry name" value="S-adenosylmethionine:tRNA ribosyltransferase-isomerase"/>
    <property type="match status" value="1"/>
</dbReference>
<dbReference type="GO" id="GO:0005737">
    <property type="term" value="C:cytoplasm"/>
    <property type="evidence" value="ECO:0007669"/>
    <property type="project" value="UniProtKB-SubCell"/>
</dbReference>
<evidence type="ECO:0000256" key="8">
    <source>
        <dbReference type="ARBA" id="ARBA00052751"/>
    </source>
</evidence>
<keyword evidence="6 13" id="KW-0949">S-adenosyl-L-methionine</keyword>
<evidence type="ECO:0000256" key="9">
    <source>
        <dbReference type="ARBA" id="ARBA00061210"/>
    </source>
</evidence>
<dbReference type="InterPro" id="IPR036100">
    <property type="entry name" value="QueA_sf"/>
</dbReference>
<gene>
    <name evidence="13" type="primary">queA</name>
    <name evidence="14" type="ORF">SAMN05421804_101218</name>
</gene>
<evidence type="ECO:0000256" key="11">
    <source>
        <dbReference type="ARBA" id="ARBA00069325"/>
    </source>
</evidence>
<dbReference type="PANTHER" id="PTHR30307">
    <property type="entry name" value="S-ADENOSYLMETHIONINE:TRNA RIBOSYLTRANSFERASE-ISOMERASE"/>
    <property type="match status" value="1"/>
</dbReference>
<name>A0A1G8GCX9_9CLOT</name>
<dbReference type="NCBIfam" id="TIGR00113">
    <property type="entry name" value="queA"/>
    <property type="match status" value="1"/>
</dbReference>
<comment type="subcellular location">
    <subcellularLocation>
        <location evidence="1 13">Cytoplasm</location>
    </subcellularLocation>
</comment>
<proteinExistence type="inferred from homology"/>
<dbReference type="InterPro" id="IPR003699">
    <property type="entry name" value="QueA"/>
</dbReference>
<evidence type="ECO:0000313" key="15">
    <source>
        <dbReference type="Proteomes" id="UP000183255"/>
    </source>
</evidence>
<keyword evidence="14" id="KW-0413">Isomerase</keyword>
<comment type="pathway">
    <text evidence="2 13">tRNA modification; tRNA-queuosine biosynthesis.</text>
</comment>
<evidence type="ECO:0000256" key="7">
    <source>
        <dbReference type="ARBA" id="ARBA00022785"/>
    </source>
</evidence>
<dbReference type="Gene3D" id="2.40.10.240">
    <property type="entry name" value="QueA-like"/>
    <property type="match status" value="1"/>
</dbReference>
<evidence type="ECO:0000256" key="6">
    <source>
        <dbReference type="ARBA" id="ARBA00022691"/>
    </source>
</evidence>
<dbReference type="SUPFAM" id="SSF111337">
    <property type="entry name" value="QueA-like"/>
    <property type="match status" value="1"/>
</dbReference>
<dbReference type="FunFam" id="2.40.10.240:FF:000002">
    <property type="entry name" value="S-adenosylmethionine:tRNA ribosyltransferase-isomerase"/>
    <property type="match status" value="1"/>
</dbReference>
<evidence type="ECO:0000313" key="14">
    <source>
        <dbReference type="EMBL" id="SDH92207.1"/>
    </source>
</evidence>
<evidence type="ECO:0000256" key="12">
    <source>
        <dbReference type="ARBA" id="ARBA00076160"/>
    </source>
</evidence>
<comment type="function">
    <text evidence="13">Transfers and isomerizes the ribose moiety from AdoMet to the 7-aminomethyl group of 7-deazaguanine (preQ1-tRNA) to give epoxyqueuosine (oQ-tRNA).</text>
</comment>
<protein>
    <recommendedName>
        <fullName evidence="11 13">S-adenosylmethionine:tRNA ribosyltransferase-isomerase</fullName>
        <ecNumber evidence="10 13">2.4.99.17</ecNumber>
    </recommendedName>
    <alternativeName>
        <fullName evidence="12 13">Queuosine biosynthesis protein QueA</fullName>
    </alternativeName>
</protein>
<comment type="similarity">
    <text evidence="9 13">Belongs to the QueA family.</text>
</comment>
<dbReference type="Proteomes" id="UP000183255">
    <property type="component" value="Unassembled WGS sequence"/>
</dbReference>
<evidence type="ECO:0000256" key="3">
    <source>
        <dbReference type="ARBA" id="ARBA00011245"/>
    </source>
</evidence>
<dbReference type="NCBIfam" id="NF001140">
    <property type="entry name" value="PRK00147.1"/>
    <property type="match status" value="1"/>
</dbReference>
<organism evidence="14 15">
    <name type="scientific">Proteiniclasticum ruminis</name>
    <dbReference type="NCBI Taxonomy" id="398199"/>
    <lineage>
        <taxon>Bacteria</taxon>
        <taxon>Bacillati</taxon>
        <taxon>Bacillota</taxon>
        <taxon>Clostridia</taxon>
        <taxon>Eubacteriales</taxon>
        <taxon>Clostridiaceae</taxon>
        <taxon>Proteiniclasticum</taxon>
    </lineage>
</organism>
<evidence type="ECO:0000256" key="13">
    <source>
        <dbReference type="HAMAP-Rule" id="MF_00113"/>
    </source>
</evidence>
<evidence type="ECO:0000256" key="5">
    <source>
        <dbReference type="ARBA" id="ARBA00022679"/>
    </source>
</evidence>
<keyword evidence="4 13" id="KW-0963">Cytoplasm</keyword>
<dbReference type="GO" id="GO:0008616">
    <property type="term" value="P:tRNA queuosine(34) biosynthetic process"/>
    <property type="evidence" value="ECO:0007669"/>
    <property type="project" value="UniProtKB-UniRule"/>
</dbReference>
<sequence>MRVEDFNFELPEELIAQHPLEKRDSSRLLVLDKKTGEINHKHFGDLPDFLKKGDVLVLNDTRVIPARLLGVKEDTEGKIEFLLLNRKKLDTYECLAKPGKRARKGAKFTFGEGLLKAEVLDVLENGNRIVKFSYEGVFEEILDRLGEMPLPPYIKEKLEDRERYQTVYSREEGSAAAPTAGLHFTKELLDKLQSMGVETAFLTLHVGLGTFRPVKVESVENHDMHEEFYSLDAKNAEIINTAKNEGRRIISVGTTSTRTLETIADEKGFVREASGYTKIFIYPGYQFKCVDCLITNFHLPESTLIMLVSALAGQENVMNAYRTAVKEKYRFFSFGDSMLIKE</sequence>
<dbReference type="HAMAP" id="MF_00113">
    <property type="entry name" value="QueA"/>
    <property type="match status" value="1"/>
</dbReference>
<dbReference type="UniPathway" id="UPA00392"/>
<evidence type="ECO:0000256" key="1">
    <source>
        <dbReference type="ARBA" id="ARBA00004496"/>
    </source>
</evidence>
<comment type="catalytic activity">
    <reaction evidence="8 13">
        <text>7-aminomethyl-7-carbaguanosine(34) in tRNA + S-adenosyl-L-methionine = epoxyqueuosine(34) in tRNA + adenine + L-methionine + 2 H(+)</text>
        <dbReference type="Rhea" id="RHEA:32155"/>
        <dbReference type="Rhea" id="RHEA-COMP:10342"/>
        <dbReference type="Rhea" id="RHEA-COMP:18582"/>
        <dbReference type="ChEBI" id="CHEBI:15378"/>
        <dbReference type="ChEBI" id="CHEBI:16708"/>
        <dbReference type="ChEBI" id="CHEBI:57844"/>
        <dbReference type="ChEBI" id="CHEBI:59789"/>
        <dbReference type="ChEBI" id="CHEBI:82833"/>
        <dbReference type="ChEBI" id="CHEBI:194443"/>
        <dbReference type="EC" id="2.4.99.17"/>
    </reaction>
</comment>
<dbReference type="PANTHER" id="PTHR30307:SF0">
    <property type="entry name" value="S-ADENOSYLMETHIONINE:TRNA RIBOSYLTRANSFERASE-ISOMERASE"/>
    <property type="match status" value="1"/>
</dbReference>
<keyword evidence="5 13" id="KW-0808">Transferase</keyword>
<dbReference type="InterPro" id="IPR042118">
    <property type="entry name" value="QueA_dom1"/>
</dbReference>
<dbReference type="RefSeq" id="WP_031572972.1">
    <property type="nucleotide sequence ID" value="NZ_FNDZ01000001.1"/>
</dbReference>
<evidence type="ECO:0000256" key="2">
    <source>
        <dbReference type="ARBA" id="ARBA00004691"/>
    </source>
</evidence>
<keyword evidence="7 13" id="KW-0671">Queuosine biosynthesis</keyword>
<dbReference type="Gene3D" id="3.40.1780.10">
    <property type="entry name" value="QueA-like"/>
    <property type="match status" value="1"/>
</dbReference>
<dbReference type="EMBL" id="FNDZ01000001">
    <property type="protein sequence ID" value="SDH92207.1"/>
    <property type="molecule type" value="Genomic_DNA"/>
</dbReference>
<reference evidence="14 15" key="1">
    <citation type="submission" date="2016-10" db="EMBL/GenBank/DDBJ databases">
        <authorList>
            <person name="de Groot N.N."/>
        </authorList>
    </citation>
    <scope>NUCLEOTIDE SEQUENCE [LARGE SCALE GENOMIC DNA]</scope>
    <source>
        <strain evidence="14 15">CGMCC 1.5058</strain>
    </source>
</reference>
<dbReference type="EC" id="2.4.99.17" evidence="10 13"/>
<evidence type="ECO:0000256" key="4">
    <source>
        <dbReference type="ARBA" id="ARBA00022490"/>
    </source>
</evidence>
<dbReference type="GO" id="GO:0051075">
    <property type="term" value="F:S-adenosylmethionine:tRNA ribosyltransferase-isomerase activity"/>
    <property type="evidence" value="ECO:0007669"/>
    <property type="project" value="UniProtKB-EC"/>
</dbReference>
<dbReference type="InterPro" id="IPR042119">
    <property type="entry name" value="QueA_dom2"/>
</dbReference>